<dbReference type="Proteomes" id="UP000627292">
    <property type="component" value="Unassembled WGS sequence"/>
</dbReference>
<comment type="caution">
    <text evidence="1">The sequence shown here is derived from an EMBL/GenBank/DDBJ whole genome shotgun (WGS) entry which is preliminary data.</text>
</comment>
<organism evidence="1 2">
    <name type="scientific">Filimonas zeae</name>
    <dbReference type="NCBI Taxonomy" id="1737353"/>
    <lineage>
        <taxon>Bacteria</taxon>
        <taxon>Pseudomonadati</taxon>
        <taxon>Bacteroidota</taxon>
        <taxon>Chitinophagia</taxon>
        <taxon>Chitinophagales</taxon>
        <taxon>Chitinophagaceae</taxon>
        <taxon>Filimonas</taxon>
    </lineage>
</organism>
<proteinExistence type="predicted"/>
<dbReference type="Pfam" id="PF04299">
    <property type="entry name" value="FMN_bind_2"/>
    <property type="match status" value="1"/>
</dbReference>
<dbReference type="PANTHER" id="PTHR35802:SF1">
    <property type="entry name" value="PROTEASE SYNTHASE AND SPORULATION PROTEIN PAI 2"/>
    <property type="match status" value="1"/>
</dbReference>
<name>A0A917MWL1_9BACT</name>
<keyword evidence="1" id="KW-0378">Hydrolase</keyword>
<dbReference type="InterPro" id="IPR012349">
    <property type="entry name" value="Split_barrel_FMN-bd"/>
</dbReference>
<keyword evidence="2" id="KW-1185">Reference proteome</keyword>
<dbReference type="InterPro" id="IPR007396">
    <property type="entry name" value="TR_PAI2-type"/>
</dbReference>
<reference evidence="1" key="2">
    <citation type="submission" date="2020-09" db="EMBL/GenBank/DDBJ databases">
        <authorList>
            <person name="Sun Q."/>
            <person name="Zhou Y."/>
        </authorList>
    </citation>
    <scope>NUCLEOTIDE SEQUENCE</scope>
    <source>
        <strain evidence="1">CGMCC 1.15290</strain>
    </source>
</reference>
<protein>
    <submittedName>
        <fullName evidence="1">Protease synthase and sporulation protein PAI 2</fullName>
    </submittedName>
</protein>
<dbReference type="AlphaFoldDB" id="A0A917MWL1"/>
<keyword evidence="1" id="KW-0645">Protease</keyword>
<dbReference type="GO" id="GO:0008233">
    <property type="term" value="F:peptidase activity"/>
    <property type="evidence" value="ECO:0007669"/>
    <property type="project" value="UniProtKB-KW"/>
</dbReference>
<dbReference type="PANTHER" id="PTHR35802">
    <property type="entry name" value="PROTEASE SYNTHASE AND SPORULATION PROTEIN PAI 2"/>
    <property type="match status" value="1"/>
</dbReference>
<dbReference type="Gene3D" id="2.30.110.10">
    <property type="entry name" value="Electron Transport, Fmn-binding Protein, Chain A"/>
    <property type="match status" value="1"/>
</dbReference>
<dbReference type="EMBL" id="BMIB01000003">
    <property type="protein sequence ID" value="GGH70951.1"/>
    <property type="molecule type" value="Genomic_DNA"/>
</dbReference>
<reference evidence="1" key="1">
    <citation type="journal article" date="2014" name="Int. J. Syst. Evol. Microbiol.">
        <title>Complete genome sequence of Corynebacterium casei LMG S-19264T (=DSM 44701T), isolated from a smear-ripened cheese.</title>
        <authorList>
            <consortium name="US DOE Joint Genome Institute (JGI-PGF)"/>
            <person name="Walter F."/>
            <person name="Albersmeier A."/>
            <person name="Kalinowski J."/>
            <person name="Ruckert C."/>
        </authorList>
    </citation>
    <scope>NUCLEOTIDE SEQUENCE</scope>
    <source>
        <strain evidence="1">CGMCC 1.15290</strain>
    </source>
</reference>
<gene>
    <name evidence="1" type="primary">paiB</name>
    <name evidence="1" type="ORF">GCM10011379_29770</name>
</gene>
<dbReference type="PIRSF" id="PIRSF010372">
    <property type="entry name" value="PaiB"/>
    <property type="match status" value="1"/>
</dbReference>
<accession>A0A917MWL1</accession>
<evidence type="ECO:0000313" key="1">
    <source>
        <dbReference type="EMBL" id="GGH70951.1"/>
    </source>
</evidence>
<evidence type="ECO:0000313" key="2">
    <source>
        <dbReference type="Proteomes" id="UP000627292"/>
    </source>
</evidence>
<dbReference type="SUPFAM" id="SSF50475">
    <property type="entry name" value="FMN-binding split barrel"/>
    <property type="match status" value="1"/>
</dbReference>
<sequence length="196" mass="22262">MYKMDSEADKIAFMKQYSFATIVSFVGEKPVATHLPFTIDDSGDKLLLQSHFAKANTQAAVIASQLSLVIFSQPHAYISPTHYHKRESVPTWDYIAVHAYGTARILETDAQKLTLLERMIDHYEKSYRTQWDSLNDKFKTGMLQGIVAFELEVTALQGQQKLSQNKTGEERRSIVAQLEQSSIGTERDLALYIKKL</sequence>
<dbReference type="GO" id="GO:0006508">
    <property type="term" value="P:proteolysis"/>
    <property type="evidence" value="ECO:0007669"/>
    <property type="project" value="UniProtKB-KW"/>
</dbReference>